<evidence type="ECO:0000313" key="1">
    <source>
        <dbReference type="EMBL" id="MFD1913827.1"/>
    </source>
</evidence>
<dbReference type="Proteomes" id="UP001597353">
    <property type="component" value="Unassembled WGS sequence"/>
</dbReference>
<gene>
    <name evidence="1" type="ORF">ACFSGJ_16555</name>
</gene>
<reference evidence="2" key="1">
    <citation type="journal article" date="2019" name="Int. J. Syst. Evol. Microbiol.">
        <title>The Global Catalogue of Microorganisms (GCM) 10K type strain sequencing project: providing services to taxonomists for standard genome sequencing and annotation.</title>
        <authorList>
            <consortium name="The Broad Institute Genomics Platform"/>
            <consortium name="The Broad Institute Genome Sequencing Center for Infectious Disease"/>
            <person name="Wu L."/>
            <person name="Ma J."/>
        </authorList>
    </citation>
    <scope>NUCLEOTIDE SEQUENCE [LARGE SCALE GENOMIC DNA]</scope>
    <source>
        <strain evidence="2">CGMCC 4.7242</strain>
    </source>
</reference>
<accession>A0ABW4S9T8</accession>
<dbReference type="RefSeq" id="WP_390264346.1">
    <property type="nucleotide sequence ID" value="NZ_JBHUGH010000013.1"/>
</dbReference>
<proteinExistence type="predicted"/>
<dbReference type="EMBL" id="JBHUGH010000013">
    <property type="protein sequence ID" value="MFD1913827.1"/>
    <property type="molecule type" value="Genomic_DNA"/>
</dbReference>
<organism evidence="1 2">
    <name type="scientific">Halodurantibacterium flavum</name>
    <dbReference type="NCBI Taxonomy" id="1382802"/>
    <lineage>
        <taxon>Bacteria</taxon>
        <taxon>Pseudomonadati</taxon>
        <taxon>Pseudomonadota</taxon>
        <taxon>Alphaproteobacteria</taxon>
        <taxon>Rhodobacterales</taxon>
        <taxon>Paracoccaceae</taxon>
        <taxon>Halodurantibacterium</taxon>
    </lineage>
</organism>
<keyword evidence="2" id="KW-1185">Reference proteome</keyword>
<name>A0ABW4S9T8_9RHOB</name>
<sequence>MNDLVNHEFILFRQAESRKAGRPNRREDGTQCGASRHLSPTEIALAARHRIEVEDLCGDALVEWFGRLGNVTITQNAGVWYCRGYGQTGWARSPHSAILSWCGLIDGGVEA</sequence>
<comment type="caution">
    <text evidence="1">The sequence shown here is derived from an EMBL/GenBank/DDBJ whole genome shotgun (WGS) entry which is preliminary data.</text>
</comment>
<protein>
    <submittedName>
        <fullName evidence="1">Uncharacterized protein</fullName>
    </submittedName>
</protein>
<evidence type="ECO:0000313" key="2">
    <source>
        <dbReference type="Proteomes" id="UP001597353"/>
    </source>
</evidence>